<reference evidence="3" key="2">
    <citation type="submission" date="2025-09" db="UniProtKB">
        <authorList>
            <consortium name="Ensembl"/>
        </authorList>
    </citation>
    <scope>IDENTIFICATION</scope>
</reference>
<dbReference type="GO" id="GO:0006623">
    <property type="term" value="P:protein targeting to vacuole"/>
    <property type="evidence" value="ECO:0007669"/>
    <property type="project" value="TreeGrafter"/>
</dbReference>
<proteinExistence type="predicted"/>
<organism evidence="3 4">
    <name type="scientific">Gadus morhua</name>
    <name type="common">Atlantic cod</name>
    <dbReference type="NCBI Taxonomy" id="8049"/>
    <lineage>
        <taxon>Eukaryota</taxon>
        <taxon>Metazoa</taxon>
        <taxon>Chordata</taxon>
        <taxon>Craniata</taxon>
        <taxon>Vertebrata</taxon>
        <taxon>Euteleostomi</taxon>
        <taxon>Actinopterygii</taxon>
        <taxon>Neopterygii</taxon>
        <taxon>Teleostei</taxon>
        <taxon>Neoteleostei</taxon>
        <taxon>Acanthomorphata</taxon>
        <taxon>Zeiogadaria</taxon>
        <taxon>Gadariae</taxon>
        <taxon>Gadiformes</taxon>
        <taxon>Gadoidei</taxon>
        <taxon>Gadidae</taxon>
        <taxon>Gadus</taxon>
    </lineage>
</organism>
<dbReference type="GO" id="GO:0045053">
    <property type="term" value="P:protein retention in Golgi apparatus"/>
    <property type="evidence" value="ECO:0007669"/>
    <property type="project" value="TreeGrafter"/>
</dbReference>
<dbReference type="Pfam" id="PF25037">
    <property type="entry name" value="VPS13_C"/>
    <property type="match status" value="1"/>
</dbReference>
<evidence type="ECO:0000313" key="3">
    <source>
        <dbReference type="Ensembl" id="ENSGMOP00000030044.1"/>
    </source>
</evidence>
<dbReference type="InterPro" id="IPR009543">
    <property type="entry name" value="VPS13_VAB"/>
</dbReference>
<keyword evidence="4" id="KW-1185">Reference proteome</keyword>
<dbReference type="InterPro" id="IPR026847">
    <property type="entry name" value="VPS13"/>
</dbReference>
<dbReference type="Pfam" id="PF25036">
    <property type="entry name" value="VPS13_VAB"/>
    <property type="match status" value="1"/>
</dbReference>
<sequence>INRSSLALRLLDYLSQDWTASYGSISFIVFQSTPRADLDIAVHVVYEAGRMVVAIHSPYWMVNKTGRLLQYKADDIHRKHALDYDMPLLFSFKPRNFLQNNKVRLMISDSELSDDFSLDTVGSYGDVKCKGRYKDYLVGVKIDACSFSLTRIVTFVPFYLLKNRTKHVILISEEGQDNWTPAPPEQSTIPFWPEKDTKRLKIRVEGCDAPPRTIDFTRPENCLLLKLDNTLGGFIVEVSLSEHSAVIRFSDYHDGSAPFLIINHTKTQVVEFHQSSSQKEVEGQELEPGKALYYTWAEPTGSRELCWNCGSYSGSLKNEKVTNPSWDGKLFLISFYEGLQRVVLFTEERSIYKMLCESEKVQLAEQEYSLSLQNVGVSLVNNSNSQEVSFIGITSSDVVWESKPKKKSRWKPLSIKEADLLEDAYNAYVESGSVDNLIVSLSPGGVDMCVLQPYDAPLRRNYLPGVKVEYSVSPRQKFYRVKVNRIQIQNQLPGAIFPYVFFPVKLPKSVTMDSEPKPMTDISIVTRTAGHSDISRIKYFMVLIQEMDLKLDLGFLYAILDLFTPENASVELFQKDMDYGLAEGATASACDNSPISLYEYFHISPIKLHLSLSLSTGGDDGNKEKRESELIPVQSLNLLLKSIGATLTDVQDVVFKLAFFQLNFQFCTYQELQREVTGHYLKQAIKQMYVLVLGLDVLGNPFGLIRGLSEGVEAFFYEPYQGAIQGPEEFVEGMALGVKALVGGAVGGIAGAASRITGAMAKGVAAITMDEEYQQKRREAMNKQPSGLKEGLARGGKGLVSGFVSGITGIVTKPIKGAQKEGAAGFFKGMGKGLVGAVARPTGGFIDMVSSTFQGIKRAAETSQDIESLRPPRFIHEDGVIRPYKELEGLGSQMLQVCPLLVRIVLSLMS</sequence>
<name>A0A8C5FE45_GADMO</name>
<dbReference type="GO" id="GO:0006869">
    <property type="term" value="P:lipid transport"/>
    <property type="evidence" value="ECO:0007669"/>
    <property type="project" value="UniProtKB-KW"/>
</dbReference>
<protein>
    <submittedName>
        <fullName evidence="3">Vacuolar protein sorting 13 homolog A</fullName>
    </submittedName>
</protein>
<evidence type="ECO:0000259" key="1">
    <source>
        <dbReference type="Pfam" id="PF25036"/>
    </source>
</evidence>
<gene>
    <name evidence="3" type="primary">VPS13A</name>
</gene>
<dbReference type="GO" id="GO:0006914">
    <property type="term" value="P:autophagy"/>
    <property type="evidence" value="ECO:0007669"/>
    <property type="project" value="TreeGrafter"/>
</dbReference>
<dbReference type="InterPro" id="IPR056748">
    <property type="entry name" value="VPS13-like_C"/>
</dbReference>
<dbReference type="PANTHER" id="PTHR16166">
    <property type="entry name" value="VACUOLAR PROTEIN SORTING-ASSOCIATED PROTEIN VPS13"/>
    <property type="match status" value="1"/>
</dbReference>
<feature type="domain" description="Intermembrane lipid transfer protein VPS13-like C-terminal" evidence="2">
    <location>
        <begin position="869"/>
        <end position="897"/>
    </location>
</feature>
<dbReference type="PANTHER" id="PTHR16166:SF22">
    <property type="entry name" value="INTERMEMBRANE LIPID TRANSFER PROTEIN VPS13A"/>
    <property type="match status" value="1"/>
</dbReference>
<dbReference type="GeneTree" id="ENSGT00950000183083"/>
<reference evidence="3" key="1">
    <citation type="submission" date="2025-08" db="UniProtKB">
        <authorList>
            <consortium name="Ensembl"/>
        </authorList>
    </citation>
    <scope>IDENTIFICATION</scope>
</reference>
<dbReference type="Proteomes" id="UP000694546">
    <property type="component" value="Chromosome 6"/>
</dbReference>
<evidence type="ECO:0000259" key="2">
    <source>
        <dbReference type="Pfam" id="PF25037"/>
    </source>
</evidence>
<dbReference type="AlphaFoldDB" id="A0A8C5FE45"/>
<evidence type="ECO:0000313" key="4">
    <source>
        <dbReference type="Proteomes" id="UP000694546"/>
    </source>
</evidence>
<accession>A0A8C5FE45</accession>
<dbReference type="Ensembl" id="ENSGMOT00000076272.1">
    <property type="protein sequence ID" value="ENSGMOP00000030044.1"/>
    <property type="gene ID" value="ENSGMOG00000005126.2"/>
</dbReference>
<feature type="domain" description="Vacuolar protein sorting-associated protein 13 VPS13 adaptor binding" evidence="1">
    <location>
        <begin position="33"/>
        <end position="301"/>
    </location>
</feature>